<accession>A0A645I183</accession>
<dbReference type="SUPFAM" id="SSF52540">
    <property type="entry name" value="P-loop containing nucleoside triphosphate hydrolases"/>
    <property type="match status" value="1"/>
</dbReference>
<evidence type="ECO:0000313" key="1">
    <source>
        <dbReference type="EMBL" id="MPN44910.1"/>
    </source>
</evidence>
<dbReference type="AlphaFoldDB" id="A0A645I183"/>
<name>A0A645I183_9ZZZZ</name>
<evidence type="ECO:0008006" key="2">
    <source>
        <dbReference type="Google" id="ProtNLM"/>
    </source>
</evidence>
<gene>
    <name evidence="1" type="ORF">SDC9_192477</name>
</gene>
<dbReference type="InterPro" id="IPR027417">
    <property type="entry name" value="P-loop_NTPase"/>
</dbReference>
<protein>
    <recommendedName>
        <fullName evidence="2">DNA replication and repair protein RecF</fullName>
    </recommendedName>
</protein>
<reference evidence="1" key="1">
    <citation type="submission" date="2019-08" db="EMBL/GenBank/DDBJ databases">
        <authorList>
            <person name="Kucharzyk K."/>
            <person name="Murdoch R.W."/>
            <person name="Higgins S."/>
            <person name="Loffler F."/>
        </authorList>
    </citation>
    <scope>NUCLEOTIDE SEQUENCE</scope>
</reference>
<proteinExistence type="predicted"/>
<sequence>MKLRQLIRKEDFFDEIVIDKDFMVRLIRKQKISKETLIELVQKYGVSALKNSIREYAYIDLIKQLQASEEDLMFLLHTSEQNSFILPIEVDKERLSNGEKQIFVMALYWAIMQQSQHELPFVIDTPFARIDTEHRANITEHFFSELKGQLLVLSTNEELNKEHLSALKNQITKVYLLEYGDDQCTHVMANQYFEV</sequence>
<organism evidence="1">
    <name type="scientific">bioreactor metagenome</name>
    <dbReference type="NCBI Taxonomy" id="1076179"/>
    <lineage>
        <taxon>unclassified sequences</taxon>
        <taxon>metagenomes</taxon>
        <taxon>ecological metagenomes</taxon>
    </lineage>
</organism>
<comment type="caution">
    <text evidence="1">The sequence shown here is derived from an EMBL/GenBank/DDBJ whole genome shotgun (WGS) entry which is preliminary data.</text>
</comment>
<dbReference type="Gene3D" id="3.40.50.300">
    <property type="entry name" value="P-loop containing nucleotide triphosphate hydrolases"/>
    <property type="match status" value="1"/>
</dbReference>
<dbReference type="EMBL" id="VSSQ01104403">
    <property type="protein sequence ID" value="MPN44910.1"/>
    <property type="molecule type" value="Genomic_DNA"/>
</dbReference>